<dbReference type="Proteomes" id="UP000757232">
    <property type="component" value="Unassembled WGS sequence"/>
</dbReference>
<reference evidence="2" key="1">
    <citation type="submission" date="2016-06" db="EMBL/GenBank/DDBJ databases">
        <title>Draft Genome sequence of the fungus Inonotus baumii.</title>
        <authorList>
            <person name="Zhu H."/>
            <person name="Lin W."/>
        </authorList>
    </citation>
    <scope>NUCLEOTIDE SEQUENCE</scope>
    <source>
        <strain evidence="2">821</strain>
    </source>
</reference>
<keyword evidence="3" id="KW-1185">Reference proteome</keyword>
<organism evidence="2 3">
    <name type="scientific">Sanghuangporus baumii</name>
    <name type="common">Phellinus baumii</name>
    <dbReference type="NCBI Taxonomy" id="108892"/>
    <lineage>
        <taxon>Eukaryota</taxon>
        <taxon>Fungi</taxon>
        <taxon>Dikarya</taxon>
        <taxon>Basidiomycota</taxon>
        <taxon>Agaricomycotina</taxon>
        <taxon>Agaricomycetes</taxon>
        <taxon>Hymenochaetales</taxon>
        <taxon>Hymenochaetaceae</taxon>
        <taxon>Sanghuangporus</taxon>
    </lineage>
</organism>
<protein>
    <submittedName>
        <fullName evidence="2">Uncharacterized protein</fullName>
    </submittedName>
</protein>
<evidence type="ECO:0000313" key="2">
    <source>
        <dbReference type="EMBL" id="OCB92184.1"/>
    </source>
</evidence>
<dbReference type="AlphaFoldDB" id="A0A9Q5I5S1"/>
<feature type="compositionally biased region" description="Basic residues" evidence="1">
    <location>
        <begin position="178"/>
        <end position="187"/>
    </location>
</feature>
<feature type="region of interest" description="Disordered" evidence="1">
    <location>
        <begin position="86"/>
        <end position="187"/>
    </location>
</feature>
<evidence type="ECO:0000313" key="3">
    <source>
        <dbReference type="Proteomes" id="UP000757232"/>
    </source>
</evidence>
<dbReference type="EMBL" id="LNZH02000022">
    <property type="protein sequence ID" value="OCB92184.1"/>
    <property type="molecule type" value="Genomic_DNA"/>
</dbReference>
<proteinExistence type="predicted"/>
<name>A0A9Q5I5S1_SANBA</name>
<feature type="compositionally biased region" description="Polar residues" evidence="1">
    <location>
        <begin position="88"/>
        <end position="97"/>
    </location>
</feature>
<gene>
    <name evidence="2" type="ORF">A7U60_g446</name>
</gene>
<comment type="caution">
    <text evidence="2">The sequence shown here is derived from an EMBL/GenBank/DDBJ whole genome shotgun (WGS) entry which is preliminary data.</text>
</comment>
<accession>A0A9Q5I5S1</accession>
<sequence>MIKGNSMPTLVDTMRVYPSCEWERAMFAIYTKLQKDTSSLGPIPRLEEIVAKLSSEPGIFQELILISNQPLLFFAELCCGMPRLPTSPMKSKSTTPLRRSERVAVASRKRVASQAIPGKSSKEGSRVGAEQYGSTHKRKRSEPEDVAQGGGSNETKTEDRSTSHLSKKAWKSSSTRNTKNRPRKHKN</sequence>
<evidence type="ECO:0000256" key="1">
    <source>
        <dbReference type="SAM" id="MobiDB-lite"/>
    </source>
</evidence>